<feature type="domain" description="Peptidase M20 dimerisation" evidence="3">
    <location>
        <begin position="242"/>
        <end position="342"/>
    </location>
</feature>
<dbReference type="SUPFAM" id="SSF55031">
    <property type="entry name" value="Bacterial exopeptidase dimerisation domain"/>
    <property type="match status" value="1"/>
</dbReference>
<dbReference type="InterPro" id="IPR011650">
    <property type="entry name" value="Peptidase_M20_dimer"/>
</dbReference>
<keyword evidence="5" id="KW-1185">Reference proteome</keyword>
<keyword evidence="1" id="KW-0479">Metal-binding</keyword>
<dbReference type="Proteomes" id="UP000598271">
    <property type="component" value="Unassembled WGS sequence"/>
</dbReference>
<gene>
    <name evidence="4" type="ORF">GCM10007390_28290</name>
</gene>
<dbReference type="Gene3D" id="3.40.630.10">
    <property type="entry name" value="Zn peptidases"/>
    <property type="match status" value="1"/>
</dbReference>
<sequence length="450" mass="48447">MKIRINHLETIMNSLLRIGLLAAFTIAPFWVQAQDDEKEPAKKEPVVAAKQYTDEIKALAQTPSVKKALAMFPEREAWTRQNLITLTEIPAPPFAEEVRGRAYADMLRKVGADSVWTDEAGNVLAKRRGKSGNKTVVLEAHLDTVFPAETDVKIKQRGDTLYAPGVGDDTRGLAMVLTILDVMEKTGVETDADVLFIGTVGEEGLGDLRGVKKLFNTPGLKIDSYIAIDGLGSTSITHRGLGSHRYLVTFKGPGGHSSGSFGLVNPHGALGRAIYYFTQDADKFTKQGVRTTYNVGIVGGGTSVNAIPFESNMQVDMRSESPEQLAGIDKLFQAAIQRALREENAMKRLGPDLTVDIEMVGDRPSGSIDQNNPLVQRAIAATGHVGAQPALRVGSTNSNIPFSKGVPAITMGAGGKGGGAHALNEWWLDDKSYLAMQRTLLVLLAEAGVR</sequence>
<dbReference type="PANTHER" id="PTHR43808:SF17">
    <property type="entry name" value="PEPTIDASE M20"/>
    <property type="match status" value="1"/>
</dbReference>
<dbReference type="Pfam" id="PF01546">
    <property type="entry name" value="Peptidase_M20"/>
    <property type="match status" value="1"/>
</dbReference>
<dbReference type="InterPro" id="IPR050072">
    <property type="entry name" value="Peptidase_M20A"/>
</dbReference>
<evidence type="ECO:0000313" key="5">
    <source>
        <dbReference type="Proteomes" id="UP000598271"/>
    </source>
</evidence>
<dbReference type="PANTHER" id="PTHR43808">
    <property type="entry name" value="ACETYLORNITHINE DEACETYLASE"/>
    <property type="match status" value="1"/>
</dbReference>
<proteinExistence type="predicted"/>
<evidence type="ECO:0000256" key="2">
    <source>
        <dbReference type="ARBA" id="ARBA00022801"/>
    </source>
</evidence>
<dbReference type="Gene3D" id="3.30.70.360">
    <property type="match status" value="1"/>
</dbReference>
<evidence type="ECO:0000256" key="1">
    <source>
        <dbReference type="ARBA" id="ARBA00022723"/>
    </source>
</evidence>
<dbReference type="InterPro" id="IPR002933">
    <property type="entry name" value="Peptidase_M20"/>
</dbReference>
<accession>A0A8J3D2W0</accession>
<dbReference type="SUPFAM" id="SSF53187">
    <property type="entry name" value="Zn-dependent exopeptidases"/>
    <property type="match status" value="1"/>
</dbReference>
<reference evidence="4 5" key="1">
    <citation type="journal article" date="2014" name="Int. J. Syst. Evol. Microbiol.">
        <title>Complete genome sequence of Corynebacterium casei LMG S-19264T (=DSM 44701T), isolated from a smear-ripened cheese.</title>
        <authorList>
            <consortium name="US DOE Joint Genome Institute (JGI-PGF)"/>
            <person name="Walter F."/>
            <person name="Albersmeier A."/>
            <person name="Kalinowski J."/>
            <person name="Ruckert C."/>
        </authorList>
    </citation>
    <scope>NUCLEOTIDE SEQUENCE [LARGE SCALE GENOMIC DNA]</scope>
    <source>
        <strain evidence="4 5">KCTC 12866</strain>
    </source>
</reference>
<dbReference type="InterPro" id="IPR036264">
    <property type="entry name" value="Bact_exopeptidase_dim_dom"/>
</dbReference>
<dbReference type="EMBL" id="BMXF01000002">
    <property type="protein sequence ID" value="GHB72562.1"/>
    <property type="molecule type" value="Genomic_DNA"/>
</dbReference>
<evidence type="ECO:0000259" key="3">
    <source>
        <dbReference type="Pfam" id="PF07687"/>
    </source>
</evidence>
<dbReference type="GO" id="GO:0046872">
    <property type="term" value="F:metal ion binding"/>
    <property type="evidence" value="ECO:0007669"/>
    <property type="project" value="UniProtKB-KW"/>
</dbReference>
<dbReference type="Pfam" id="PF07687">
    <property type="entry name" value="M20_dimer"/>
    <property type="match status" value="1"/>
</dbReference>
<comment type="caution">
    <text evidence="4">The sequence shown here is derived from an EMBL/GenBank/DDBJ whole genome shotgun (WGS) entry which is preliminary data.</text>
</comment>
<evidence type="ECO:0000313" key="4">
    <source>
        <dbReference type="EMBL" id="GHB72562.1"/>
    </source>
</evidence>
<dbReference type="GO" id="GO:0016787">
    <property type="term" value="F:hydrolase activity"/>
    <property type="evidence" value="ECO:0007669"/>
    <property type="project" value="UniProtKB-KW"/>
</dbReference>
<protein>
    <submittedName>
        <fullName evidence="4">Aminoacyl-histidine dipeptidase</fullName>
    </submittedName>
</protein>
<organism evidence="4 5">
    <name type="scientific">Persicitalea jodogahamensis</name>
    <dbReference type="NCBI Taxonomy" id="402147"/>
    <lineage>
        <taxon>Bacteria</taxon>
        <taxon>Pseudomonadati</taxon>
        <taxon>Bacteroidota</taxon>
        <taxon>Cytophagia</taxon>
        <taxon>Cytophagales</taxon>
        <taxon>Spirosomataceae</taxon>
        <taxon>Persicitalea</taxon>
    </lineage>
</organism>
<keyword evidence="2" id="KW-0378">Hydrolase</keyword>
<name>A0A8J3D2W0_9BACT</name>
<dbReference type="AlphaFoldDB" id="A0A8J3D2W0"/>